<reference evidence="1 2" key="1">
    <citation type="submission" date="2015-09" db="EMBL/GenBank/DDBJ databases">
        <title>Trachymyrmex zeteki WGS genome.</title>
        <authorList>
            <person name="Nygaard S."/>
            <person name="Hu H."/>
            <person name="Boomsma J."/>
            <person name="Zhang G."/>
        </authorList>
    </citation>
    <scope>NUCLEOTIDE SEQUENCE [LARGE SCALE GENOMIC DNA]</scope>
    <source>
        <strain evidence="1">Tzet28-1</strain>
        <tissue evidence="1">Whole body</tissue>
    </source>
</reference>
<keyword evidence="2" id="KW-1185">Reference proteome</keyword>
<sequence>MPVAYSFTASSAKSIQDHFSNNVVASSLYVIMAQPLQNDAPCFCLCFFGTDNKFHTQHVMNSWKYMIAKLKSYGITVVGVSSDGDSRLMRAMRINTKVFNT</sequence>
<dbReference type="STRING" id="64791.A0A151WFF2"/>
<proteinExistence type="predicted"/>
<name>A0A151WFF2_9HYME</name>
<protein>
    <submittedName>
        <fullName evidence="1">Uncharacterized protein</fullName>
    </submittedName>
</protein>
<dbReference type="AlphaFoldDB" id="A0A151WFF2"/>
<dbReference type="EMBL" id="KQ983217">
    <property type="protein sequence ID" value="KYQ46560.1"/>
    <property type="molecule type" value="Genomic_DNA"/>
</dbReference>
<evidence type="ECO:0000313" key="2">
    <source>
        <dbReference type="Proteomes" id="UP000075809"/>
    </source>
</evidence>
<organism evidence="1 2">
    <name type="scientific">Mycetomoellerius zeteki</name>
    <dbReference type="NCBI Taxonomy" id="64791"/>
    <lineage>
        <taxon>Eukaryota</taxon>
        <taxon>Metazoa</taxon>
        <taxon>Ecdysozoa</taxon>
        <taxon>Arthropoda</taxon>
        <taxon>Hexapoda</taxon>
        <taxon>Insecta</taxon>
        <taxon>Pterygota</taxon>
        <taxon>Neoptera</taxon>
        <taxon>Endopterygota</taxon>
        <taxon>Hymenoptera</taxon>
        <taxon>Apocrita</taxon>
        <taxon>Aculeata</taxon>
        <taxon>Formicoidea</taxon>
        <taxon>Formicidae</taxon>
        <taxon>Myrmicinae</taxon>
        <taxon>Mycetomoellerius</taxon>
    </lineage>
</organism>
<accession>A0A151WFF2</accession>
<gene>
    <name evidence="1" type="ORF">ALC60_14439</name>
</gene>
<dbReference type="Proteomes" id="UP000075809">
    <property type="component" value="Unassembled WGS sequence"/>
</dbReference>
<evidence type="ECO:0000313" key="1">
    <source>
        <dbReference type="EMBL" id="KYQ46560.1"/>
    </source>
</evidence>